<dbReference type="Pfam" id="PF02527">
    <property type="entry name" value="GidB"/>
    <property type="match status" value="1"/>
</dbReference>
<evidence type="ECO:0000256" key="3">
    <source>
        <dbReference type="ARBA" id="ARBA00022603"/>
    </source>
</evidence>
<proteinExistence type="inferred from homology"/>
<reference evidence="7 8" key="1">
    <citation type="submission" date="2022-06" db="EMBL/GenBank/DDBJ databases">
        <title>Isolation of gut microbiota from human fecal samples.</title>
        <authorList>
            <person name="Pamer E.G."/>
            <person name="Barat B."/>
            <person name="Waligurski E."/>
            <person name="Medina S."/>
            <person name="Paddock L."/>
            <person name="Mostad J."/>
        </authorList>
    </citation>
    <scope>NUCLEOTIDE SEQUENCE [LARGE SCALE GENOMIC DNA]</scope>
    <source>
        <strain evidence="7 8">DFI.6.1</strain>
    </source>
</reference>
<evidence type="ECO:0000313" key="8">
    <source>
        <dbReference type="Proteomes" id="UP001524435"/>
    </source>
</evidence>
<feature type="binding site" evidence="6">
    <location>
        <begin position="128"/>
        <end position="129"/>
    </location>
    <ligand>
        <name>S-adenosyl-L-methionine</name>
        <dbReference type="ChEBI" id="CHEBI:59789"/>
    </ligand>
</feature>
<feature type="binding site" evidence="6">
    <location>
        <position position="82"/>
    </location>
    <ligand>
        <name>S-adenosyl-L-methionine</name>
        <dbReference type="ChEBI" id="CHEBI:59789"/>
    </ligand>
</feature>
<evidence type="ECO:0000256" key="6">
    <source>
        <dbReference type="HAMAP-Rule" id="MF_00074"/>
    </source>
</evidence>
<dbReference type="PANTHER" id="PTHR31760:SF0">
    <property type="entry name" value="S-ADENOSYL-L-METHIONINE-DEPENDENT METHYLTRANSFERASES SUPERFAMILY PROTEIN"/>
    <property type="match status" value="1"/>
</dbReference>
<keyword evidence="2 6" id="KW-0698">rRNA processing</keyword>
<comment type="subcellular location">
    <subcellularLocation>
        <location evidence="6">Cytoplasm</location>
    </subcellularLocation>
</comment>
<dbReference type="CDD" id="cd02440">
    <property type="entry name" value="AdoMet_MTases"/>
    <property type="match status" value="1"/>
</dbReference>
<dbReference type="NCBIfam" id="TIGR00138">
    <property type="entry name" value="rsmG_gidB"/>
    <property type="match status" value="1"/>
</dbReference>
<accession>A0ABT1SKB8</accession>
<feature type="binding site" evidence="6">
    <location>
        <position position="145"/>
    </location>
    <ligand>
        <name>S-adenosyl-L-methionine</name>
        <dbReference type="ChEBI" id="CHEBI:59789"/>
    </ligand>
</feature>
<organism evidence="7 8">
    <name type="scientific">Massilicoli timonensis</name>
    <dbReference type="NCBI Taxonomy" id="2015901"/>
    <lineage>
        <taxon>Bacteria</taxon>
        <taxon>Bacillati</taxon>
        <taxon>Bacillota</taxon>
        <taxon>Erysipelotrichia</taxon>
        <taxon>Erysipelotrichales</taxon>
        <taxon>Erysipelotrichaceae</taxon>
        <taxon>Massilicoli</taxon>
    </lineage>
</organism>
<dbReference type="SUPFAM" id="SSF53335">
    <property type="entry name" value="S-adenosyl-L-methionine-dependent methyltransferases"/>
    <property type="match status" value="1"/>
</dbReference>
<protein>
    <recommendedName>
        <fullName evidence="6">Ribosomal RNA small subunit methyltransferase G</fullName>
        <ecNumber evidence="6">2.1.1.-</ecNumber>
    </recommendedName>
    <alternativeName>
        <fullName evidence="6">16S rRNA 7-methylguanosine methyltransferase</fullName>
        <shortName evidence="6">16S rRNA m7G methyltransferase</shortName>
    </alternativeName>
</protein>
<dbReference type="GO" id="GO:0032259">
    <property type="term" value="P:methylation"/>
    <property type="evidence" value="ECO:0007669"/>
    <property type="project" value="UniProtKB-KW"/>
</dbReference>
<comment type="caution">
    <text evidence="6">Lacks conserved residue(s) required for the propagation of feature annotation.</text>
</comment>
<comment type="similarity">
    <text evidence="6">Belongs to the methyltransferase superfamily. RNA methyltransferase RsmG family.</text>
</comment>
<dbReference type="RefSeq" id="WP_178200768.1">
    <property type="nucleotide sequence ID" value="NZ_CALVCM010000005.1"/>
</dbReference>
<dbReference type="InterPro" id="IPR029063">
    <property type="entry name" value="SAM-dependent_MTases_sf"/>
</dbReference>
<dbReference type="EMBL" id="JANGCH010000005">
    <property type="protein sequence ID" value="MCQ5121671.1"/>
    <property type="molecule type" value="Genomic_DNA"/>
</dbReference>
<comment type="function">
    <text evidence="6">Specifically methylates the N7 position of a guanine in 16S rRNA.</text>
</comment>
<dbReference type="PANTHER" id="PTHR31760">
    <property type="entry name" value="S-ADENOSYL-L-METHIONINE-DEPENDENT METHYLTRANSFERASES SUPERFAMILY PROTEIN"/>
    <property type="match status" value="1"/>
</dbReference>
<keyword evidence="4 6" id="KW-0808">Transferase</keyword>
<evidence type="ECO:0000256" key="1">
    <source>
        <dbReference type="ARBA" id="ARBA00022490"/>
    </source>
</evidence>
<name>A0ABT1SKB8_9FIRM</name>
<dbReference type="Proteomes" id="UP001524435">
    <property type="component" value="Unassembled WGS sequence"/>
</dbReference>
<evidence type="ECO:0000313" key="7">
    <source>
        <dbReference type="EMBL" id="MCQ5121671.1"/>
    </source>
</evidence>
<feature type="binding site" evidence="6">
    <location>
        <position position="77"/>
    </location>
    <ligand>
        <name>S-adenosyl-L-methionine</name>
        <dbReference type="ChEBI" id="CHEBI:59789"/>
    </ligand>
</feature>
<evidence type="ECO:0000256" key="5">
    <source>
        <dbReference type="ARBA" id="ARBA00022691"/>
    </source>
</evidence>
<keyword evidence="1 6" id="KW-0963">Cytoplasm</keyword>
<dbReference type="EC" id="2.1.1.-" evidence="6"/>
<gene>
    <name evidence="6 7" type="primary">rsmG</name>
    <name evidence="7" type="ORF">NE663_05280</name>
</gene>
<evidence type="ECO:0000256" key="2">
    <source>
        <dbReference type="ARBA" id="ARBA00022552"/>
    </source>
</evidence>
<keyword evidence="3 6" id="KW-0489">Methyltransferase</keyword>
<dbReference type="Gene3D" id="3.40.50.150">
    <property type="entry name" value="Vaccinia Virus protein VP39"/>
    <property type="match status" value="1"/>
</dbReference>
<comment type="caution">
    <text evidence="7">The sequence shown here is derived from an EMBL/GenBank/DDBJ whole genome shotgun (WGS) entry which is preliminary data.</text>
</comment>
<keyword evidence="5 6" id="KW-0949">S-adenosyl-L-methionine</keyword>
<dbReference type="HAMAP" id="MF_00074">
    <property type="entry name" value="16SrRNA_methyltr_G"/>
    <property type="match status" value="1"/>
</dbReference>
<sequence length="234" mass="26066">MLVTPEELQETLQQNGIAVTKEQMSQFALYASMLQEWNQRMNLTAIRETAEIYEKHFLDCALPAFERKISGSLCDVGAGAGFPSLPLKILLPDLRVTIIEPIGKRCQFLRALTEALGLSDVVIVNARAEDYAKEHRETFDFVTARAVANLRVLSELCIPLVKIGGVFLAMKGSAGIEEAKEAQRAIALLGCAAEAQDVRRLGTDSLRCNLIYRKEKPTPKQYPRNYAMIKKKPL</sequence>
<evidence type="ECO:0000256" key="4">
    <source>
        <dbReference type="ARBA" id="ARBA00022679"/>
    </source>
</evidence>
<dbReference type="InterPro" id="IPR003682">
    <property type="entry name" value="rRNA_ssu_MeTfrase_G"/>
</dbReference>
<keyword evidence="8" id="KW-1185">Reference proteome</keyword>
<dbReference type="GO" id="GO:0008168">
    <property type="term" value="F:methyltransferase activity"/>
    <property type="evidence" value="ECO:0007669"/>
    <property type="project" value="UniProtKB-KW"/>
</dbReference>